<dbReference type="HAMAP" id="MF_00120">
    <property type="entry name" value="GatA"/>
    <property type="match status" value="1"/>
</dbReference>
<dbReference type="SUPFAM" id="SSF75304">
    <property type="entry name" value="Amidase signature (AS) enzymes"/>
    <property type="match status" value="1"/>
</dbReference>
<evidence type="ECO:0000256" key="10">
    <source>
        <dbReference type="HAMAP-Rule" id="MF_00120"/>
    </source>
</evidence>
<feature type="active site" description="Acyl-ester intermediate" evidence="10">
    <location>
        <position position="181"/>
    </location>
</feature>
<evidence type="ECO:0000259" key="11">
    <source>
        <dbReference type="Pfam" id="PF01425"/>
    </source>
</evidence>
<evidence type="ECO:0000256" key="3">
    <source>
        <dbReference type="ARBA" id="ARBA00012739"/>
    </source>
</evidence>
<reference evidence="12 13" key="1">
    <citation type="submission" date="2016-10" db="EMBL/GenBank/DDBJ databases">
        <authorList>
            <person name="de Groot N.N."/>
        </authorList>
    </citation>
    <scope>NUCLEOTIDE SEQUENCE [LARGE SCALE GENOMIC DNA]</scope>
    <source>
        <strain evidence="12 13">ASO4-2</strain>
    </source>
</reference>
<dbReference type="Proteomes" id="UP000198771">
    <property type="component" value="Unassembled WGS sequence"/>
</dbReference>
<evidence type="ECO:0000256" key="6">
    <source>
        <dbReference type="ARBA" id="ARBA00022741"/>
    </source>
</evidence>
<dbReference type="EMBL" id="FMXO01000007">
    <property type="protein sequence ID" value="SDB30257.1"/>
    <property type="molecule type" value="Genomic_DNA"/>
</dbReference>
<evidence type="ECO:0000256" key="1">
    <source>
        <dbReference type="ARBA" id="ARBA00008069"/>
    </source>
</evidence>
<dbReference type="OrthoDB" id="9811471at2"/>
<feature type="domain" description="Amidase" evidence="11">
    <location>
        <begin position="25"/>
        <end position="474"/>
    </location>
</feature>
<evidence type="ECO:0000256" key="9">
    <source>
        <dbReference type="ARBA" id="ARBA00047407"/>
    </source>
</evidence>
<evidence type="ECO:0000313" key="12">
    <source>
        <dbReference type="EMBL" id="SDB30257.1"/>
    </source>
</evidence>
<keyword evidence="13" id="KW-1185">Reference proteome</keyword>
<dbReference type="PANTHER" id="PTHR11895:SF151">
    <property type="entry name" value="GLUTAMYL-TRNA(GLN) AMIDOTRANSFERASE SUBUNIT A"/>
    <property type="match status" value="1"/>
</dbReference>
<gene>
    <name evidence="10" type="primary">gatA</name>
    <name evidence="12" type="ORF">SAMN05660653_01466</name>
</gene>
<dbReference type="GO" id="GO:0030956">
    <property type="term" value="C:glutamyl-tRNA(Gln) amidotransferase complex"/>
    <property type="evidence" value="ECO:0007669"/>
    <property type="project" value="InterPro"/>
</dbReference>
<keyword evidence="7 10" id="KW-0067">ATP-binding</keyword>
<evidence type="ECO:0000256" key="7">
    <source>
        <dbReference type="ARBA" id="ARBA00022840"/>
    </source>
</evidence>
<name>A0A1G6CBI1_9BACT</name>
<dbReference type="InterPro" id="IPR004412">
    <property type="entry name" value="GatA"/>
</dbReference>
<dbReference type="Gene3D" id="3.90.1300.10">
    <property type="entry name" value="Amidase signature (AS) domain"/>
    <property type="match status" value="1"/>
</dbReference>
<sequence>MSEFHLHSMAAIRRQLAAGEVRVEDVVRSCLDRMDALEPSIRAFVTRADEQALNQAREMDRVGPGADSPATKPLWGVPLVIKDVLTTRGIRTTCGSKMLDNFTPCFDAEAVTRLRDAGAVILGKVNMDEFAMGSSTENSAYNTTANPWKLDAVPGGSSGGSAAAVAARMGFAALGTDTGGSIRQPAAFCGVVGLKPSYGRVSRYGLVAYASSLDQIGPMTLSVEDAALLLRVIAGHDPKDSTSADRPVPDYPALLAERADLAGLRIGMPEEFWGEDGLEPDVAEGCRQATALAEELGATCVPISLPHTPYAVAAYYVVATAEASSNLARFDGVRYGFRDKDAQDLIEMYRNSRSKGFGEEVQRRIMLGTYVLSSGYYDAYYKKAAQVRRLIQQDFLAAFERCDVICGPVTPTTAFGMGEKTSDPLQMYLTDIFTISLNLAGLPGLSLPVGLGKRSGLPVGMQIFGPAFREDLLLQVGHVLERRLPRLPLPTGVSALIR</sequence>
<dbReference type="AlphaFoldDB" id="A0A1G6CBI1"/>
<dbReference type="InterPro" id="IPR023631">
    <property type="entry name" value="Amidase_dom"/>
</dbReference>
<feature type="active site" description="Charge relay system" evidence="10">
    <location>
        <position position="82"/>
    </location>
</feature>
<organism evidence="12 13">
    <name type="scientific">Desulfonatronum thiosulfatophilum</name>
    <dbReference type="NCBI Taxonomy" id="617002"/>
    <lineage>
        <taxon>Bacteria</taxon>
        <taxon>Pseudomonadati</taxon>
        <taxon>Thermodesulfobacteriota</taxon>
        <taxon>Desulfovibrionia</taxon>
        <taxon>Desulfovibrionales</taxon>
        <taxon>Desulfonatronaceae</taxon>
        <taxon>Desulfonatronum</taxon>
    </lineage>
</organism>
<dbReference type="NCBIfam" id="TIGR00132">
    <property type="entry name" value="gatA"/>
    <property type="match status" value="1"/>
</dbReference>
<evidence type="ECO:0000256" key="4">
    <source>
        <dbReference type="ARBA" id="ARBA00014428"/>
    </source>
</evidence>
<protein>
    <recommendedName>
        <fullName evidence="4 10">Glutamyl-tRNA(Gln) amidotransferase subunit A</fullName>
        <shortName evidence="10">Glu-ADT subunit A</shortName>
        <ecNumber evidence="3 10">6.3.5.7</ecNumber>
    </recommendedName>
</protein>
<dbReference type="RefSeq" id="WP_092119381.1">
    <property type="nucleotide sequence ID" value="NZ_FMXO01000007.1"/>
</dbReference>
<dbReference type="InterPro" id="IPR036928">
    <property type="entry name" value="AS_sf"/>
</dbReference>
<dbReference type="Pfam" id="PF01425">
    <property type="entry name" value="Amidase"/>
    <property type="match status" value="1"/>
</dbReference>
<dbReference type="GO" id="GO:0016740">
    <property type="term" value="F:transferase activity"/>
    <property type="evidence" value="ECO:0007669"/>
    <property type="project" value="UniProtKB-KW"/>
</dbReference>
<keyword evidence="12" id="KW-0808">Transferase</keyword>
<dbReference type="PROSITE" id="PS00571">
    <property type="entry name" value="AMIDASES"/>
    <property type="match status" value="1"/>
</dbReference>
<dbReference type="InterPro" id="IPR000120">
    <property type="entry name" value="Amidase"/>
</dbReference>
<comment type="subunit">
    <text evidence="2 10">Heterotrimer of A, B and C subunits.</text>
</comment>
<dbReference type="InterPro" id="IPR020556">
    <property type="entry name" value="Amidase_CS"/>
</dbReference>
<evidence type="ECO:0000256" key="8">
    <source>
        <dbReference type="ARBA" id="ARBA00022917"/>
    </source>
</evidence>
<dbReference type="PANTHER" id="PTHR11895">
    <property type="entry name" value="TRANSAMIDASE"/>
    <property type="match status" value="1"/>
</dbReference>
<evidence type="ECO:0000256" key="5">
    <source>
        <dbReference type="ARBA" id="ARBA00022598"/>
    </source>
</evidence>
<comment type="similarity">
    <text evidence="1 10">Belongs to the amidase family. GatA subfamily.</text>
</comment>
<dbReference type="GO" id="GO:0050567">
    <property type="term" value="F:glutaminyl-tRNA synthase (glutamine-hydrolyzing) activity"/>
    <property type="evidence" value="ECO:0007669"/>
    <property type="project" value="UniProtKB-UniRule"/>
</dbReference>
<comment type="catalytic activity">
    <reaction evidence="9 10">
        <text>L-glutamyl-tRNA(Gln) + L-glutamine + ATP + H2O = L-glutaminyl-tRNA(Gln) + L-glutamate + ADP + phosphate + H(+)</text>
        <dbReference type="Rhea" id="RHEA:17521"/>
        <dbReference type="Rhea" id="RHEA-COMP:9681"/>
        <dbReference type="Rhea" id="RHEA-COMP:9684"/>
        <dbReference type="ChEBI" id="CHEBI:15377"/>
        <dbReference type="ChEBI" id="CHEBI:15378"/>
        <dbReference type="ChEBI" id="CHEBI:29985"/>
        <dbReference type="ChEBI" id="CHEBI:30616"/>
        <dbReference type="ChEBI" id="CHEBI:43474"/>
        <dbReference type="ChEBI" id="CHEBI:58359"/>
        <dbReference type="ChEBI" id="CHEBI:78520"/>
        <dbReference type="ChEBI" id="CHEBI:78521"/>
        <dbReference type="ChEBI" id="CHEBI:456216"/>
        <dbReference type="EC" id="6.3.5.7"/>
    </reaction>
</comment>
<dbReference type="GO" id="GO:0006412">
    <property type="term" value="P:translation"/>
    <property type="evidence" value="ECO:0007669"/>
    <property type="project" value="UniProtKB-UniRule"/>
</dbReference>
<evidence type="ECO:0000256" key="2">
    <source>
        <dbReference type="ARBA" id="ARBA00011123"/>
    </source>
</evidence>
<keyword evidence="8 10" id="KW-0648">Protein biosynthesis</keyword>
<comment type="function">
    <text evidence="10">Allows the formation of correctly charged Gln-tRNA(Gln) through the transamidation of misacylated Glu-tRNA(Gln) in organisms which lack glutaminyl-tRNA synthetase. The reaction takes place in the presence of glutamine and ATP through an activated gamma-phospho-Glu-tRNA(Gln).</text>
</comment>
<dbReference type="EC" id="6.3.5.7" evidence="3 10"/>
<keyword evidence="6 10" id="KW-0547">Nucleotide-binding</keyword>
<dbReference type="GO" id="GO:0005524">
    <property type="term" value="F:ATP binding"/>
    <property type="evidence" value="ECO:0007669"/>
    <property type="project" value="UniProtKB-KW"/>
</dbReference>
<dbReference type="STRING" id="617002.SAMN05660653_01466"/>
<proteinExistence type="inferred from homology"/>
<evidence type="ECO:0000313" key="13">
    <source>
        <dbReference type="Proteomes" id="UP000198771"/>
    </source>
</evidence>
<feature type="active site" description="Charge relay system" evidence="10">
    <location>
        <position position="157"/>
    </location>
</feature>
<accession>A0A1G6CBI1</accession>
<keyword evidence="5 10" id="KW-0436">Ligase</keyword>